<dbReference type="RefSeq" id="WP_127688752.1">
    <property type="nucleotide sequence ID" value="NZ_RZUL01000001.1"/>
</dbReference>
<comment type="caution">
    <text evidence="2">The sequence shown here is derived from an EMBL/GenBank/DDBJ whole genome shotgun (WGS) entry which is preliminary data.</text>
</comment>
<keyword evidence="2" id="KW-0378">Hydrolase</keyword>
<dbReference type="OrthoDB" id="149172at2"/>
<name>A0A437JBC0_9SPHN</name>
<dbReference type="EMBL" id="RZUL01000001">
    <property type="protein sequence ID" value="RVT43216.1"/>
    <property type="molecule type" value="Genomic_DNA"/>
</dbReference>
<dbReference type="PANTHER" id="PTHR42889:SF1">
    <property type="entry name" value="BLR3681 PROTEIN"/>
    <property type="match status" value="1"/>
</dbReference>
<dbReference type="AlphaFoldDB" id="A0A437JBC0"/>
<proteinExistence type="predicted"/>
<reference evidence="2 3" key="1">
    <citation type="submission" date="2019-01" db="EMBL/GenBank/DDBJ databases">
        <authorList>
            <person name="Chen W.-M."/>
        </authorList>
    </citation>
    <scope>NUCLEOTIDE SEQUENCE [LARGE SCALE GENOMIC DNA]</scope>
    <source>
        <strain evidence="2 3">TLA-22</strain>
    </source>
</reference>
<organism evidence="2 3">
    <name type="scientific">Sphingobium algorifonticola</name>
    <dbReference type="NCBI Taxonomy" id="2008318"/>
    <lineage>
        <taxon>Bacteria</taxon>
        <taxon>Pseudomonadati</taxon>
        <taxon>Pseudomonadota</taxon>
        <taxon>Alphaproteobacteria</taxon>
        <taxon>Sphingomonadales</taxon>
        <taxon>Sphingomonadaceae</taxon>
        <taxon>Sphingobium</taxon>
    </lineage>
</organism>
<dbReference type="GO" id="GO:0016787">
    <property type="term" value="F:hydrolase activity"/>
    <property type="evidence" value="ECO:0007669"/>
    <property type="project" value="UniProtKB-KW"/>
</dbReference>
<gene>
    <name evidence="2" type="ORF">ENE74_00820</name>
</gene>
<evidence type="ECO:0000313" key="3">
    <source>
        <dbReference type="Proteomes" id="UP000282977"/>
    </source>
</evidence>
<sequence length="363" mass="40705">MIQDIFVINPTVHAYNLSDDNLQPNRFAPAFRDTLWHLHSNWNPPHLRMSQEAYFTSWSTDTLVKTLFLESDVDIACHQNLRLDSWFKDGLASHEKNVDLATRFPNRVLTYVGVDPMDDTDSAIADMEAQMKELPNSVGLKLYPDRVNPLQSWRMDDPEVAFPIFAAARDLGIKTVAVHKAVCNGPVPINAYKVDDVFGAAIEFPELNFEIVHAGMAFVEETCQAIAQLPNVYANLEITTLLLHLAPGMFEEVLAKFFLWAGPAKIVYSDGSIFCHSQGILEHFMAFDFSDEYKARYGLPTLTHEMKAMILGENYARLAGLDIPTLKAGIENDAFEVAKRENGLAEPYSHWRAEAALKQGVAA</sequence>
<dbReference type="Pfam" id="PF04909">
    <property type="entry name" value="Amidohydro_2"/>
    <property type="match status" value="1"/>
</dbReference>
<dbReference type="SUPFAM" id="SSF51556">
    <property type="entry name" value="Metallo-dependent hydrolases"/>
    <property type="match status" value="1"/>
</dbReference>
<dbReference type="PANTHER" id="PTHR42889">
    <property type="entry name" value="BLR3681 PROTEIN"/>
    <property type="match status" value="1"/>
</dbReference>
<evidence type="ECO:0000313" key="2">
    <source>
        <dbReference type="EMBL" id="RVT43216.1"/>
    </source>
</evidence>
<dbReference type="Proteomes" id="UP000282977">
    <property type="component" value="Unassembled WGS sequence"/>
</dbReference>
<accession>A0A437JBC0</accession>
<dbReference type="Gene3D" id="3.20.20.140">
    <property type="entry name" value="Metal-dependent hydrolases"/>
    <property type="match status" value="1"/>
</dbReference>
<dbReference type="InterPro" id="IPR006680">
    <property type="entry name" value="Amidohydro-rel"/>
</dbReference>
<feature type="domain" description="Amidohydrolase-related" evidence="1">
    <location>
        <begin position="79"/>
        <end position="318"/>
    </location>
</feature>
<keyword evidence="3" id="KW-1185">Reference proteome</keyword>
<protein>
    <submittedName>
        <fullName evidence="2">Amidohydrolase</fullName>
    </submittedName>
</protein>
<evidence type="ECO:0000259" key="1">
    <source>
        <dbReference type="Pfam" id="PF04909"/>
    </source>
</evidence>
<dbReference type="InterPro" id="IPR032466">
    <property type="entry name" value="Metal_Hydrolase"/>
</dbReference>